<name>A0A137NX59_CONC2</name>
<proteinExistence type="predicted"/>
<keyword evidence="2 5" id="KW-0812">Transmembrane</keyword>
<dbReference type="GO" id="GO:0016020">
    <property type="term" value="C:membrane"/>
    <property type="evidence" value="ECO:0007669"/>
    <property type="project" value="UniProtKB-SubCell"/>
</dbReference>
<dbReference type="SUPFAM" id="SSF161084">
    <property type="entry name" value="MAPEG domain-like"/>
    <property type="match status" value="1"/>
</dbReference>
<dbReference type="AlphaFoldDB" id="A0A137NX59"/>
<feature type="transmembrane region" description="Helical" evidence="5">
    <location>
        <begin position="116"/>
        <end position="135"/>
    </location>
</feature>
<keyword evidence="3 5" id="KW-1133">Transmembrane helix</keyword>
<keyword evidence="4 5" id="KW-0472">Membrane</keyword>
<feature type="transmembrane region" description="Helical" evidence="5">
    <location>
        <begin position="6"/>
        <end position="26"/>
    </location>
</feature>
<evidence type="ECO:0000256" key="2">
    <source>
        <dbReference type="ARBA" id="ARBA00022692"/>
    </source>
</evidence>
<comment type="subcellular location">
    <subcellularLocation>
        <location evidence="1">Membrane</location>
    </subcellularLocation>
</comment>
<evidence type="ECO:0000313" key="6">
    <source>
        <dbReference type="EMBL" id="KXN67271.1"/>
    </source>
</evidence>
<dbReference type="Pfam" id="PF01124">
    <property type="entry name" value="MAPEG"/>
    <property type="match status" value="1"/>
</dbReference>
<feature type="transmembrane region" description="Helical" evidence="5">
    <location>
        <begin position="66"/>
        <end position="85"/>
    </location>
</feature>
<dbReference type="Proteomes" id="UP000070444">
    <property type="component" value="Unassembled WGS sequence"/>
</dbReference>
<dbReference type="OrthoDB" id="5568734at2759"/>
<reference evidence="6 7" key="1">
    <citation type="journal article" date="2015" name="Genome Biol. Evol.">
        <title>Phylogenomic analyses indicate that early fungi evolved digesting cell walls of algal ancestors of land plants.</title>
        <authorList>
            <person name="Chang Y."/>
            <person name="Wang S."/>
            <person name="Sekimoto S."/>
            <person name="Aerts A.L."/>
            <person name="Choi C."/>
            <person name="Clum A."/>
            <person name="LaButti K.M."/>
            <person name="Lindquist E.A."/>
            <person name="Yee Ngan C."/>
            <person name="Ohm R.A."/>
            <person name="Salamov A.A."/>
            <person name="Grigoriev I.V."/>
            <person name="Spatafora J.W."/>
            <person name="Berbee M.L."/>
        </authorList>
    </citation>
    <scope>NUCLEOTIDE SEQUENCE [LARGE SCALE GENOMIC DNA]</scope>
    <source>
        <strain evidence="6 7">NRRL 28638</strain>
    </source>
</reference>
<dbReference type="PANTHER" id="PTHR35371:SF1">
    <property type="entry name" value="BLR7753 PROTEIN"/>
    <property type="match status" value="1"/>
</dbReference>
<evidence type="ECO:0008006" key="8">
    <source>
        <dbReference type="Google" id="ProtNLM"/>
    </source>
</evidence>
<evidence type="ECO:0000256" key="4">
    <source>
        <dbReference type="ARBA" id="ARBA00023136"/>
    </source>
</evidence>
<dbReference type="Gene3D" id="1.20.120.550">
    <property type="entry name" value="Membrane associated eicosanoid/glutathione metabolism-like domain"/>
    <property type="match status" value="1"/>
</dbReference>
<evidence type="ECO:0000256" key="3">
    <source>
        <dbReference type="ARBA" id="ARBA00022989"/>
    </source>
</evidence>
<evidence type="ECO:0000256" key="5">
    <source>
        <dbReference type="SAM" id="Phobius"/>
    </source>
</evidence>
<protein>
    <recommendedName>
        <fullName evidence="8">MAPEG-domain-containing protein</fullName>
    </recommendedName>
</protein>
<sequence length="151" mass="17116">MYSSGHLSLQFSCMFIIYLIWLALIIPVRYAQTKQEEGLDNNNPRLQYSNLSPLAKRCYSAHNNTLESFVFFSFALVANVIGGGSLIAGDVLSVLFLICRIGYSIAFIMDYPKLRTFIWFLGTLTNFVLFLMPFATTGGQGGFMLNYRNRH</sequence>
<keyword evidence="7" id="KW-1185">Reference proteome</keyword>
<dbReference type="EMBL" id="KQ964648">
    <property type="protein sequence ID" value="KXN67271.1"/>
    <property type="molecule type" value="Genomic_DNA"/>
</dbReference>
<accession>A0A137NX59</accession>
<dbReference type="PANTHER" id="PTHR35371">
    <property type="entry name" value="INNER MEMBRANE PROTEIN"/>
    <property type="match status" value="1"/>
</dbReference>
<organism evidence="6 7">
    <name type="scientific">Conidiobolus coronatus (strain ATCC 28846 / CBS 209.66 / NRRL 28638)</name>
    <name type="common">Delacroixia coronata</name>
    <dbReference type="NCBI Taxonomy" id="796925"/>
    <lineage>
        <taxon>Eukaryota</taxon>
        <taxon>Fungi</taxon>
        <taxon>Fungi incertae sedis</taxon>
        <taxon>Zoopagomycota</taxon>
        <taxon>Entomophthoromycotina</taxon>
        <taxon>Entomophthoromycetes</taxon>
        <taxon>Entomophthorales</taxon>
        <taxon>Ancylistaceae</taxon>
        <taxon>Conidiobolus</taxon>
    </lineage>
</organism>
<gene>
    <name evidence="6" type="ORF">CONCODRAFT_10713</name>
</gene>
<dbReference type="InterPro" id="IPR001129">
    <property type="entry name" value="Membr-assoc_MAPEG"/>
</dbReference>
<dbReference type="InterPro" id="IPR023352">
    <property type="entry name" value="MAPEG-like_dom_sf"/>
</dbReference>
<evidence type="ECO:0000256" key="1">
    <source>
        <dbReference type="ARBA" id="ARBA00004370"/>
    </source>
</evidence>
<evidence type="ECO:0000313" key="7">
    <source>
        <dbReference type="Proteomes" id="UP000070444"/>
    </source>
</evidence>